<feature type="chain" id="PRO_5043698106" evidence="1">
    <location>
        <begin position="25"/>
        <end position="129"/>
    </location>
</feature>
<evidence type="ECO:0000313" key="3">
    <source>
        <dbReference type="Proteomes" id="UP001066276"/>
    </source>
</evidence>
<reference evidence="2" key="1">
    <citation type="journal article" date="2022" name="bioRxiv">
        <title>Sequencing and chromosome-scale assembly of the giantPleurodeles waltlgenome.</title>
        <authorList>
            <person name="Brown T."/>
            <person name="Elewa A."/>
            <person name="Iarovenko S."/>
            <person name="Subramanian E."/>
            <person name="Araus A.J."/>
            <person name="Petzold A."/>
            <person name="Susuki M."/>
            <person name="Suzuki K.-i.T."/>
            <person name="Hayashi T."/>
            <person name="Toyoda A."/>
            <person name="Oliveira C."/>
            <person name="Osipova E."/>
            <person name="Leigh N.D."/>
            <person name="Simon A."/>
            <person name="Yun M.H."/>
        </authorList>
    </citation>
    <scope>NUCLEOTIDE SEQUENCE</scope>
    <source>
        <strain evidence="2">20211129_DDA</strain>
        <tissue evidence="2">Liver</tissue>
    </source>
</reference>
<sequence>MAKINPSYVYLLTIFAWLRRGAVGSRGGENIEGEQTEKVTPNACLFVWRTQAALERLQNQEQPERVVPIPCIRAACGVRHGREGGFETSNINQKAIGGLSQALGEKIDDLAVRTSALEEEVEDLRMAMD</sequence>
<keyword evidence="3" id="KW-1185">Reference proteome</keyword>
<dbReference type="Proteomes" id="UP001066276">
    <property type="component" value="Chromosome 3_1"/>
</dbReference>
<name>A0AAV7UBI8_PLEWA</name>
<keyword evidence="1" id="KW-0732">Signal</keyword>
<evidence type="ECO:0000256" key="1">
    <source>
        <dbReference type="SAM" id="SignalP"/>
    </source>
</evidence>
<dbReference type="AlphaFoldDB" id="A0AAV7UBI8"/>
<gene>
    <name evidence="2" type="ORF">NDU88_002672</name>
</gene>
<evidence type="ECO:0000313" key="2">
    <source>
        <dbReference type="EMBL" id="KAJ1185886.1"/>
    </source>
</evidence>
<comment type="caution">
    <text evidence="2">The sequence shown here is derived from an EMBL/GenBank/DDBJ whole genome shotgun (WGS) entry which is preliminary data.</text>
</comment>
<organism evidence="2 3">
    <name type="scientific">Pleurodeles waltl</name>
    <name type="common">Iberian ribbed newt</name>
    <dbReference type="NCBI Taxonomy" id="8319"/>
    <lineage>
        <taxon>Eukaryota</taxon>
        <taxon>Metazoa</taxon>
        <taxon>Chordata</taxon>
        <taxon>Craniata</taxon>
        <taxon>Vertebrata</taxon>
        <taxon>Euteleostomi</taxon>
        <taxon>Amphibia</taxon>
        <taxon>Batrachia</taxon>
        <taxon>Caudata</taxon>
        <taxon>Salamandroidea</taxon>
        <taxon>Salamandridae</taxon>
        <taxon>Pleurodelinae</taxon>
        <taxon>Pleurodeles</taxon>
    </lineage>
</organism>
<accession>A0AAV7UBI8</accession>
<dbReference type="EMBL" id="JANPWB010000005">
    <property type="protein sequence ID" value="KAJ1185886.1"/>
    <property type="molecule type" value="Genomic_DNA"/>
</dbReference>
<protein>
    <submittedName>
        <fullName evidence="2">Uncharacterized protein</fullName>
    </submittedName>
</protein>
<proteinExistence type="predicted"/>
<feature type="signal peptide" evidence="1">
    <location>
        <begin position="1"/>
        <end position="24"/>
    </location>
</feature>